<name>A0A699SM77_TANCI</name>
<evidence type="ECO:0000313" key="1">
    <source>
        <dbReference type="EMBL" id="GFC98519.1"/>
    </source>
</evidence>
<dbReference type="AlphaFoldDB" id="A0A699SM77"/>
<gene>
    <name evidence="1" type="ORF">Tci_870489</name>
</gene>
<reference evidence="1" key="1">
    <citation type="journal article" date="2019" name="Sci. Rep.">
        <title>Draft genome of Tanacetum cinerariifolium, the natural source of mosquito coil.</title>
        <authorList>
            <person name="Yamashiro T."/>
            <person name="Shiraishi A."/>
            <person name="Satake H."/>
            <person name="Nakayama K."/>
        </authorList>
    </citation>
    <scope>NUCLEOTIDE SEQUENCE</scope>
</reference>
<protein>
    <submittedName>
        <fullName evidence="1">Uncharacterized protein</fullName>
    </submittedName>
</protein>
<proteinExistence type="predicted"/>
<comment type="caution">
    <text evidence="1">The sequence shown here is derived from an EMBL/GenBank/DDBJ whole genome shotgun (WGS) entry which is preliminary data.</text>
</comment>
<accession>A0A699SM77</accession>
<organism evidence="1">
    <name type="scientific">Tanacetum cinerariifolium</name>
    <name type="common">Dalmatian daisy</name>
    <name type="synonym">Chrysanthemum cinerariifolium</name>
    <dbReference type="NCBI Taxonomy" id="118510"/>
    <lineage>
        <taxon>Eukaryota</taxon>
        <taxon>Viridiplantae</taxon>
        <taxon>Streptophyta</taxon>
        <taxon>Embryophyta</taxon>
        <taxon>Tracheophyta</taxon>
        <taxon>Spermatophyta</taxon>
        <taxon>Magnoliopsida</taxon>
        <taxon>eudicotyledons</taxon>
        <taxon>Gunneridae</taxon>
        <taxon>Pentapetalae</taxon>
        <taxon>asterids</taxon>
        <taxon>campanulids</taxon>
        <taxon>Asterales</taxon>
        <taxon>Asteraceae</taxon>
        <taxon>Asteroideae</taxon>
        <taxon>Anthemideae</taxon>
        <taxon>Anthemidinae</taxon>
        <taxon>Tanacetum</taxon>
    </lineage>
</organism>
<sequence>MLHIFEEFVLLLGRHSLNNEVPRMEENPPEQSHLGIFFSKEIFEGGVIRIHNAFVHDEDHTYGKVTCITHKLKG</sequence>
<dbReference type="EMBL" id="BKCJ011172624">
    <property type="protein sequence ID" value="GFC98519.1"/>
    <property type="molecule type" value="Genomic_DNA"/>
</dbReference>